<dbReference type="EMBL" id="JAGFBF010000005">
    <property type="protein sequence ID" value="MBO2990664.1"/>
    <property type="molecule type" value="Genomic_DNA"/>
</dbReference>
<keyword evidence="3" id="KW-1185">Reference proteome</keyword>
<dbReference type="SUPFAM" id="SSF63380">
    <property type="entry name" value="Riboflavin synthase domain-like"/>
    <property type="match status" value="1"/>
</dbReference>
<dbReference type="Gene3D" id="3.40.50.80">
    <property type="entry name" value="Nucleotide-binding domain of ferredoxin-NADP reductase (FNR) module"/>
    <property type="match status" value="1"/>
</dbReference>
<reference evidence="2" key="1">
    <citation type="submission" date="2021-03" db="EMBL/GenBank/DDBJ databases">
        <title>Leucobacter chromiisoli sp. nov., isolated from chromium-containing soil of chemical plant.</title>
        <authorList>
            <person name="Xu Z."/>
        </authorList>
    </citation>
    <scope>NUCLEOTIDE SEQUENCE</scope>
    <source>
        <strain evidence="2">K 70/01</strain>
    </source>
</reference>
<feature type="domain" description="FAD-binding FR-type" evidence="1">
    <location>
        <begin position="2"/>
        <end position="128"/>
    </location>
</feature>
<dbReference type="PANTHER" id="PTHR30157">
    <property type="entry name" value="FERRIC REDUCTASE, NADPH-DEPENDENT"/>
    <property type="match status" value="1"/>
</dbReference>
<dbReference type="InterPro" id="IPR039261">
    <property type="entry name" value="FNR_nucleotide-bd"/>
</dbReference>
<accession>A0A939QL22</accession>
<dbReference type="GO" id="GO:0016491">
    <property type="term" value="F:oxidoreductase activity"/>
    <property type="evidence" value="ECO:0007669"/>
    <property type="project" value="InterPro"/>
</dbReference>
<dbReference type="InterPro" id="IPR039374">
    <property type="entry name" value="SIP_fam"/>
</dbReference>
<proteinExistence type="predicted"/>
<sequence>MAFCEPAEVVRVIRVSPSLIRVRLRAVGEWRWPADGRGDERVDVAFPWPGETRADVTYFNREHDGDVVDEAEPPWRHYTMRAVHDGGREFDIEFAVHGSGVASAWAEQAEPGQVLGIFRGSAVSHAYHVLPADAQWQLLVADTTGLPGLARIVEELPAGMPVHAIVEVPCDEDRREIATRGDVEWTWIIGSGGLDSALPAAVESVSLPETPGYAWVACESAAARTIRSHLRGPLRQPRNRHRAIGFWTAGKVGHDGRGND</sequence>
<dbReference type="Pfam" id="PF08021">
    <property type="entry name" value="FAD_binding_9"/>
    <property type="match status" value="1"/>
</dbReference>
<dbReference type="AlphaFoldDB" id="A0A939QL22"/>
<dbReference type="InterPro" id="IPR007037">
    <property type="entry name" value="SIP_rossman_dom"/>
</dbReference>
<dbReference type="RefSeq" id="WP_208239834.1">
    <property type="nucleotide sequence ID" value="NZ_BAAAQU010000002.1"/>
</dbReference>
<dbReference type="Proteomes" id="UP000668403">
    <property type="component" value="Unassembled WGS sequence"/>
</dbReference>
<dbReference type="PROSITE" id="PS51384">
    <property type="entry name" value="FAD_FR"/>
    <property type="match status" value="1"/>
</dbReference>
<dbReference type="InterPro" id="IPR017938">
    <property type="entry name" value="Riboflavin_synthase-like_b-brl"/>
</dbReference>
<dbReference type="InterPro" id="IPR013113">
    <property type="entry name" value="SIP_FAD-bd"/>
</dbReference>
<organism evidence="2 3">
    <name type="scientific">Leucobacter tardus</name>
    <dbReference type="NCBI Taxonomy" id="501483"/>
    <lineage>
        <taxon>Bacteria</taxon>
        <taxon>Bacillati</taxon>
        <taxon>Actinomycetota</taxon>
        <taxon>Actinomycetes</taxon>
        <taxon>Micrococcales</taxon>
        <taxon>Microbacteriaceae</taxon>
        <taxon>Leucobacter</taxon>
    </lineage>
</organism>
<dbReference type="Gene3D" id="2.40.30.10">
    <property type="entry name" value="Translation factors"/>
    <property type="match status" value="1"/>
</dbReference>
<dbReference type="CDD" id="cd06193">
    <property type="entry name" value="siderophore_interacting"/>
    <property type="match status" value="1"/>
</dbReference>
<protein>
    <submittedName>
        <fullName evidence="2">Siderophore-interacting protein</fullName>
    </submittedName>
</protein>
<evidence type="ECO:0000313" key="2">
    <source>
        <dbReference type="EMBL" id="MBO2990664.1"/>
    </source>
</evidence>
<comment type="caution">
    <text evidence="2">The sequence shown here is derived from an EMBL/GenBank/DDBJ whole genome shotgun (WGS) entry which is preliminary data.</text>
</comment>
<name>A0A939QL22_9MICO</name>
<evidence type="ECO:0000259" key="1">
    <source>
        <dbReference type="PROSITE" id="PS51384"/>
    </source>
</evidence>
<evidence type="ECO:0000313" key="3">
    <source>
        <dbReference type="Proteomes" id="UP000668403"/>
    </source>
</evidence>
<gene>
    <name evidence="2" type="ORF">J4H85_11725</name>
</gene>
<dbReference type="InterPro" id="IPR017927">
    <property type="entry name" value="FAD-bd_FR_type"/>
</dbReference>
<dbReference type="PANTHER" id="PTHR30157:SF0">
    <property type="entry name" value="NADPH-DEPENDENT FERRIC-CHELATE REDUCTASE"/>
    <property type="match status" value="1"/>
</dbReference>
<dbReference type="Pfam" id="PF04954">
    <property type="entry name" value="SIP"/>
    <property type="match status" value="1"/>
</dbReference>